<proteinExistence type="predicted"/>
<evidence type="ECO:0000313" key="2">
    <source>
        <dbReference type="Proteomes" id="UP000790377"/>
    </source>
</evidence>
<evidence type="ECO:0000313" key="1">
    <source>
        <dbReference type="EMBL" id="KAH7909271.1"/>
    </source>
</evidence>
<dbReference type="Proteomes" id="UP000790377">
    <property type="component" value="Unassembled WGS sequence"/>
</dbReference>
<comment type="caution">
    <text evidence="1">The sequence shown here is derived from an EMBL/GenBank/DDBJ whole genome shotgun (WGS) entry which is preliminary data.</text>
</comment>
<keyword evidence="2" id="KW-1185">Reference proteome</keyword>
<protein>
    <submittedName>
        <fullName evidence="1">Uncharacterized protein</fullName>
    </submittedName>
</protein>
<name>A0ACB8A8C8_9AGAM</name>
<organism evidence="1 2">
    <name type="scientific">Hygrophoropsis aurantiaca</name>
    <dbReference type="NCBI Taxonomy" id="72124"/>
    <lineage>
        <taxon>Eukaryota</taxon>
        <taxon>Fungi</taxon>
        <taxon>Dikarya</taxon>
        <taxon>Basidiomycota</taxon>
        <taxon>Agaricomycotina</taxon>
        <taxon>Agaricomycetes</taxon>
        <taxon>Agaricomycetidae</taxon>
        <taxon>Boletales</taxon>
        <taxon>Coniophorineae</taxon>
        <taxon>Hygrophoropsidaceae</taxon>
        <taxon>Hygrophoropsis</taxon>
    </lineage>
</organism>
<reference evidence="1" key="1">
    <citation type="journal article" date="2021" name="New Phytol.">
        <title>Evolutionary innovations through gain and loss of genes in the ectomycorrhizal Boletales.</title>
        <authorList>
            <person name="Wu G."/>
            <person name="Miyauchi S."/>
            <person name="Morin E."/>
            <person name="Kuo A."/>
            <person name="Drula E."/>
            <person name="Varga T."/>
            <person name="Kohler A."/>
            <person name="Feng B."/>
            <person name="Cao Y."/>
            <person name="Lipzen A."/>
            <person name="Daum C."/>
            <person name="Hundley H."/>
            <person name="Pangilinan J."/>
            <person name="Johnson J."/>
            <person name="Barry K."/>
            <person name="LaButti K."/>
            <person name="Ng V."/>
            <person name="Ahrendt S."/>
            <person name="Min B."/>
            <person name="Choi I.G."/>
            <person name="Park H."/>
            <person name="Plett J.M."/>
            <person name="Magnuson J."/>
            <person name="Spatafora J.W."/>
            <person name="Nagy L.G."/>
            <person name="Henrissat B."/>
            <person name="Grigoriev I.V."/>
            <person name="Yang Z.L."/>
            <person name="Xu J."/>
            <person name="Martin F.M."/>
        </authorList>
    </citation>
    <scope>NUCLEOTIDE SEQUENCE</scope>
    <source>
        <strain evidence="1">ATCC 28755</strain>
    </source>
</reference>
<sequence>MSHSPQAATRISAAEREMNAYRAISEKTNWQGMPFIDLEEETPCFHDSVISPTYGMKCQVTLMFLDYYVLDFIDKYGKRLSFDALAQVSVWDVTDEEDHVQLPPRRKRTSNIYYLQSSGRYKVFRDKEEFLGVGFPPTATFE</sequence>
<gene>
    <name evidence="1" type="ORF">BJ138DRAFT_1115123</name>
</gene>
<accession>A0ACB8A8C8</accession>
<dbReference type="EMBL" id="MU267769">
    <property type="protein sequence ID" value="KAH7909271.1"/>
    <property type="molecule type" value="Genomic_DNA"/>
</dbReference>